<comment type="catalytic activity">
    <reaction evidence="8">
        <text>L-seryl-[protein] + ATP = O-phospho-L-seryl-[protein] + ADP + H(+)</text>
        <dbReference type="Rhea" id="RHEA:17989"/>
        <dbReference type="Rhea" id="RHEA-COMP:9863"/>
        <dbReference type="Rhea" id="RHEA-COMP:11604"/>
        <dbReference type="ChEBI" id="CHEBI:15378"/>
        <dbReference type="ChEBI" id="CHEBI:29999"/>
        <dbReference type="ChEBI" id="CHEBI:30616"/>
        <dbReference type="ChEBI" id="CHEBI:83421"/>
        <dbReference type="ChEBI" id="CHEBI:456216"/>
        <dbReference type="EC" id="2.7.11.1"/>
    </reaction>
</comment>
<dbReference type="InterPro" id="IPR058053">
    <property type="entry name" value="RamC_C"/>
</dbReference>
<keyword evidence="12" id="KW-1185">Reference proteome</keyword>
<reference evidence="12" key="1">
    <citation type="journal article" date="2019" name="Int. J. Syst. Evol. Microbiol.">
        <title>The Global Catalogue of Microorganisms (GCM) 10K type strain sequencing project: providing services to taxonomists for standard genome sequencing and annotation.</title>
        <authorList>
            <consortium name="The Broad Institute Genomics Platform"/>
            <consortium name="The Broad Institute Genome Sequencing Center for Infectious Disease"/>
            <person name="Wu L."/>
            <person name="Ma J."/>
        </authorList>
    </citation>
    <scope>NUCLEOTIDE SEQUENCE [LARGE SCALE GENOMIC DNA]</scope>
    <source>
        <strain evidence="12">JCM 10303</strain>
    </source>
</reference>
<evidence type="ECO:0000256" key="9">
    <source>
        <dbReference type="SAM" id="MobiDB-lite"/>
    </source>
</evidence>
<evidence type="ECO:0000256" key="8">
    <source>
        <dbReference type="ARBA" id="ARBA00048679"/>
    </source>
</evidence>
<keyword evidence="3" id="KW-0808">Transferase</keyword>
<keyword evidence="5" id="KW-0418">Kinase</keyword>
<evidence type="ECO:0000256" key="5">
    <source>
        <dbReference type="ARBA" id="ARBA00022777"/>
    </source>
</evidence>
<keyword evidence="2" id="KW-0723">Serine/threonine-protein kinase</keyword>
<evidence type="ECO:0000256" key="4">
    <source>
        <dbReference type="ARBA" id="ARBA00022741"/>
    </source>
</evidence>
<comment type="catalytic activity">
    <reaction evidence="7">
        <text>L-threonyl-[protein] + ATP = O-phospho-L-threonyl-[protein] + ADP + H(+)</text>
        <dbReference type="Rhea" id="RHEA:46608"/>
        <dbReference type="Rhea" id="RHEA-COMP:11060"/>
        <dbReference type="Rhea" id="RHEA-COMP:11605"/>
        <dbReference type="ChEBI" id="CHEBI:15378"/>
        <dbReference type="ChEBI" id="CHEBI:30013"/>
        <dbReference type="ChEBI" id="CHEBI:30616"/>
        <dbReference type="ChEBI" id="CHEBI:61977"/>
        <dbReference type="ChEBI" id="CHEBI:456216"/>
        <dbReference type="EC" id="2.7.11.1"/>
    </reaction>
</comment>
<dbReference type="Pfam" id="PF00069">
    <property type="entry name" value="Pkinase"/>
    <property type="match status" value="1"/>
</dbReference>
<organism evidence="11 12">
    <name type="scientific">Saccharopolyspora erythraea</name>
    <name type="common">Streptomyces erythraeus</name>
    <dbReference type="NCBI Taxonomy" id="1836"/>
    <lineage>
        <taxon>Bacteria</taxon>
        <taxon>Bacillati</taxon>
        <taxon>Actinomycetota</taxon>
        <taxon>Actinomycetes</taxon>
        <taxon>Pseudonocardiales</taxon>
        <taxon>Pseudonocardiaceae</taxon>
        <taxon>Saccharopolyspora</taxon>
    </lineage>
</organism>
<gene>
    <name evidence="11" type="primary">lanKC_3</name>
    <name evidence="11" type="ORF">GCM10009533_47470</name>
</gene>
<dbReference type="SMART" id="SM00220">
    <property type="entry name" value="S_TKc"/>
    <property type="match status" value="1"/>
</dbReference>
<evidence type="ECO:0000256" key="3">
    <source>
        <dbReference type="ARBA" id="ARBA00022679"/>
    </source>
</evidence>
<dbReference type="SUPFAM" id="SSF56112">
    <property type="entry name" value="Protein kinase-like (PK-like)"/>
    <property type="match status" value="1"/>
</dbReference>
<dbReference type="InterPro" id="IPR057929">
    <property type="entry name" value="RamC_N"/>
</dbReference>
<dbReference type="NCBIfam" id="NF038150">
    <property type="entry name" value="lanthi_synth_IV"/>
    <property type="match status" value="1"/>
</dbReference>
<evidence type="ECO:0000256" key="7">
    <source>
        <dbReference type="ARBA" id="ARBA00047899"/>
    </source>
</evidence>
<dbReference type="SUPFAM" id="SSF158745">
    <property type="entry name" value="LanC-like"/>
    <property type="match status" value="1"/>
</dbReference>
<dbReference type="InterPro" id="IPR007822">
    <property type="entry name" value="LANC-like"/>
</dbReference>
<feature type="domain" description="Protein kinase" evidence="10">
    <location>
        <begin position="248"/>
        <end position="514"/>
    </location>
</feature>
<dbReference type="CDD" id="cd04791">
    <property type="entry name" value="LanC_SerThrkinase"/>
    <property type="match status" value="1"/>
</dbReference>
<dbReference type="EC" id="2.7.11.1" evidence="1"/>
<accession>A0ABP3NIC1</accession>
<dbReference type="PANTHER" id="PTHR24363:SF0">
    <property type="entry name" value="SERINE_THREONINE KINASE LIKE DOMAIN CONTAINING 1"/>
    <property type="match status" value="1"/>
</dbReference>
<dbReference type="Gene3D" id="3.30.200.20">
    <property type="entry name" value="Phosphorylase Kinase, domain 1"/>
    <property type="match status" value="1"/>
</dbReference>
<keyword evidence="4" id="KW-0547">Nucleotide-binding</keyword>
<evidence type="ECO:0000313" key="12">
    <source>
        <dbReference type="Proteomes" id="UP001500729"/>
    </source>
</evidence>
<dbReference type="PANTHER" id="PTHR24363">
    <property type="entry name" value="SERINE/THREONINE PROTEIN KINASE"/>
    <property type="match status" value="1"/>
</dbReference>
<dbReference type="Gene3D" id="1.10.510.10">
    <property type="entry name" value="Transferase(Phosphotransferase) domain 1"/>
    <property type="match status" value="1"/>
</dbReference>
<proteinExistence type="predicted"/>
<sequence>MEQESHPKSAGQDAGELLTGRPVADPGRPGPAPVLSTPDAKDLVPLLRDALGARADAPRWHVAEGEPWCTVSPSGAREVLQGWKLHVSATMGTAGAVLQRCLPVLLDAERPFKFAITLAHVYALNSGHAPRYGAGKFLTCYPEDDEQAVGLAEALHLATTGLSGPVILSDRPYRPGSIVHYRYGSFVNRRVLTNDGLYRHIIDSPTGETVPDLREPRYTPPEWVRCPFPAAESAPSSGARRILLGDRFAVREAIRHANKGGLYRAQDLRTGKPVVIKETRPHTVVGSDGTCAQDMLRAEARALEALAPLGVAPEVVEFFEQSGHLYLAMRDLQGPPLRRWVTDRFRQHGPRGYLPAALRLAERLVDKLRAVHETGLVLRDFTPNNVIVVDDEPWLIDFELSVRAGETTGRLSAGTPGYAAPEQLRGDEPHQLADRFSLGATLAYVLTGADPRLPEDEPASRPLRERLSVWLPTVTATELPDSVTALITALMDDEPADRPTPSHARTVLAAAPGLGHRSSAVEPFDGDKWQQAVDGIVGHLLATMNPGDDDALWPLARPLHDPCNVQHGAAGVLGALTSYYRLRGGDRVAEAIGTAADWIRRRMRQDAFRPPGLHFGRAGIAWALHDAADALRDHPAADDAVGLAKELPTSWLSPDITHGMAGIGLTYLHFWQVTGDAEFAHRVRQCAEALLRSMRHDSDGPFWQVPEDADSTFAGQRFHGFAHGTAGIGYFLLAAGELGGAACETTAEQLARPLLRHAVVDDAGARWHGGLDTSGPLLPHWCNGSSGIGTFLVRLARLTGDTRARDMAEKAASATVDHSRTGAVGQCHGLTGNAEFVLDMADFLDEPAYVATAHRMAHAVFGRRVYRDGRTVFTDPEGHVSAEWADGVSGVLAFLLRLRYGGSRRWMADAGGWTGQR</sequence>
<dbReference type="EMBL" id="BAAAGS010000035">
    <property type="protein sequence ID" value="GAA0542974.1"/>
    <property type="molecule type" value="Genomic_DNA"/>
</dbReference>
<dbReference type="PRINTS" id="PR01950">
    <property type="entry name" value="LANCSUPER"/>
</dbReference>
<dbReference type="PROSITE" id="PS50011">
    <property type="entry name" value="PROTEIN_KINASE_DOM"/>
    <property type="match status" value="1"/>
</dbReference>
<evidence type="ECO:0000256" key="6">
    <source>
        <dbReference type="ARBA" id="ARBA00022840"/>
    </source>
</evidence>
<dbReference type="InterPro" id="IPR011009">
    <property type="entry name" value="Kinase-like_dom_sf"/>
</dbReference>
<comment type="caution">
    <text evidence="11">The sequence shown here is derived from an EMBL/GenBank/DDBJ whole genome shotgun (WGS) entry which is preliminary data.</text>
</comment>
<evidence type="ECO:0000256" key="1">
    <source>
        <dbReference type="ARBA" id="ARBA00012513"/>
    </source>
</evidence>
<keyword evidence="6" id="KW-0067">ATP-binding</keyword>
<name>A0ABP3NIC1_SACER</name>
<dbReference type="SMART" id="SM01260">
    <property type="entry name" value="LANC_like"/>
    <property type="match status" value="1"/>
</dbReference>
<dbReference type="Proteomes" id="UP001500729">
    <property type="component" value="Unassembled WGS sequence"/>
</dbReference>
<evidence type="ECO:0000313" key="11">
    <source>
        <dbReference type="EMBL" id="GAA0542974.1"/>
    </source>
</evidence>
<evidence type="ECO:0000256" key="2">
    <source>
        <dbReference type="ARBA" id="ARBA00022527"/>
    </source>
</evidence>
<feature type="region of interest" description="Disordered" evidence="9">
    <location>
        <begin position="1"/>
        <end position="39"/>
    </location>
</feature>
<dbReference type="RefSeq" id="WP_009946686.1">
    <property type="nucleotide sequence ID" value="NZ_BAAAGS010000035.1"/>
</dbReference>
<dbReference type="Pfam" id="PF05147">
    <property type="entry name" value="LANC_like"/>
    <property type="match status" value="1"/>
</dbReference>
<dbReference type="InterPro" id="IPR000719">
    <property type="entry name" value="Prot_kinase_dom"/>
</dbReference>
<dbReference type="Gene3D" id="1.50.10.20">
    <property type="match status" value="1"/>
</dbReference>
<protein>
    <recommendedName>
        <fullName evidence="1">non-specific serine/threonine protein kinase</fullName>
        <ecNumber evidence="1">2.7.11.1</ecNumber>
    </recommendedName>
</protein>
<evidence type="ECO:0000259" key="10">
    <source>
        <dbReference type="PROSITE" id="PS50011"/>
    </source>
</evidence>
<dbReference type="Pfam" id="PF25816">
    <property type="entry name" value="RamC_N"/>
    <property type="match status" value="1"/>
</dbReference>